<evidence type="ECO:0000313" key="6">
    <source>
        <dbReference type="Proteomes" id="UP000225833"/>
    </source>
</evidence>
<name>A0A2D0J319_XENBU</name>
<dbReference type="PANTHER" id="PTHR33293">
    <property type="entry name" value="INSERTION ELEMENT IS1 1 PROTEIN INSB-RELATED"/>
    <property type="match status" value="1"/>
</dbReference>
<dbReference type="AlphaFoldDB" id="A0A2D0J319"/>
<dbReference type="NCBIfam" id="NF033558">
    <property type="entry name" value="transpos_IS1"/>
    <property type="match status" value="1"/>
</dbReference>
<comment type="function">
    <text evidence="1">Absolutely required for transposition of IS1.</text>
</comment>
<dbReference type="Proteomes" id="UP000225833">
    <property type="component" value="Unassembled WGS sequence"/>
</dbReference>
<evidence type="ECO:0000256" key="2">
    <source>
        <dbReference type="ARBA" id="ARBA00008841"/>
    </source>
</evidence>
<keyword evidence="3" id="KW-0815">Transposition</keyword>
<gene>
    <name evidence="5" type="ORF">Xbud_00891</name>
</gene>
<evidence type="ECO:0000256" key="4">
    <source>
        <dbReference type="ARBA" id="ARBA00023172"/>
    </source>
</evidence>
<dbReference type="GO" id="GO:0003677">
    <property type="term" value="F:DNA binding"/>
    <property type="evidence" value="ECO:0007669"/>
    <property type="project" value="InterPro"/>
</dbReference>
<comment type="caution">
    <text evidence="5">The sequence shown here is derived from an EMBL/GenBank/DDBJ whole genome shotgun (WGS) entry which is preliminary data.</text>
</comment>
<sequence length="167" mass="19401">MSCDSACHGNGSEYGSPPLKKLRPQSVTEAIVPGTEVIVCGEMDEQWSYVKSKKQPRWLFYAYDKLRRKVIAHVFGPRTKKTLMRLMALLAPFNIVVCMTDGWKSDEKTLMGKLHVASKRYTQHIERHNLNLRQHLARLTRKTLSFLKSVEMHDRVMGDYLNIHHYQ</sequence>
<accession>A0A2D0J319</accession>
<organism evidence="5 6">
    <name type="scientific">Xenorhabdus budapestensis</name>
    <dbReference type="NCBI Taxonomy" id="290110"/>
    <lineage>
        <taxon>Bacteria</taxon>
        <taxon>Pseudomonadati</taxon>
        <taxon>Pseudomonadota</taxon>
        <taxon>Gammaproteobacteria</taxon>
        <taxon>Enterobacterales</taxon>
        <taxon>Morganellaceae</taxon>
        <taxon>Xenorhabdus</taxon>
    </lineage>
</organism>
<proteinExistence type="inferred from homology"/>
<keyword evidence="4" id="KW-0233">DNA recombination</keyword>
<dbReference type="Pfam" id="PF03400">
    <property type="entry name" value="DDE_Tnp_IS1"/>
    <property type="match status" value="1"/>
</dbReference>
<evidence type="ECO:0000256" key="3">
    <source>
        <dbReference type="ARBA" id="ARBA00022578"/>
    </source>
</evidence>
<reference evidence="5 6" key="1">
    <citation type="journal article" date="2017" name="Nat. Microbiol.">
        <title>Natural product diversity associated with the nematode symbionts Photorhabdus and Xenorhabdus.</title>
        <authorList>
            <person name="Tobias N.J."/>
            <person name="Wolff H."/>
            <person name="Djahanschiri B."/>
            <person name="Grundmann F."/>
            <person name="Kronenwerth M."/>
            <person name="Shi Y.M."/>
            <person name="Simonyi S."/>
            <person name="Grun P."/>
            <person name="Shapiro-Ilan D."/>
            <person name="Pidot S.J."/>
            <person name="Stinear T.P."/>
            <person name="Ebersberger I."/>
            <person name="Bode H.B."/>
        </authorList>
    </citation>
    <scope>NUCLEOTIDE SEQUENCE [LARGE SCALE GENOMIC DNA]</scope>
    <source>
        <strain evidence="5 6">DSM 16342</strain>
    </source>
</reference>
<dbReference type="GO" id="GO:0004803">
    <property type="term" value="F:transposase activity"/>
    <property type="evidence" value="ECO:0007669"/>
    <property type="project" value="InterPro"/>
</dbReference>
<dbReference type="PANTHER" id="PTHR33293:SF1">
    <property type="entry name" value="INSERTION ELEMENT IS1 1 PROTEIN INSB-RELATED"/>
    <property type="match status" value="1"/>
</dbReference>
<dbReference type="EMBL" id="NIBS01000003">
    <property type="protein sequence ID" value="PHM28809.1"/>
    <property type="molecule type" value="Genomic_DNA"/>
</dbReference>
<evidence type="ECO:0000313" key="5">
    <source>
        <dbReference type="EMBL" id="PHM28809.1"/>
    </source>
</evidence>
<dbReference type="InterPro" id="IPR005063">
    <property type="entry name" value="Transposase_27"/>
</dbReference>
<comment type="similarity">
    <text evidence="2">Belongs to the transposase 27 family.</text>
</comment>
<evidence type="ECO:0000256" key="1">
    <source>
        <dbReference type="ARBA" id="ARBA00004091"/>
    </source>
</evidence>
<dbReference type="InterPro" id="IPR051354">
    <property type="entry name" value="Transposase_27_IS1"/>
</dbReference>
<dbReference type="GO" id="GO:0006313">
    <property type="term" value="P:DNA transposition"/>
    <property type="evidence" value="ECO:0007669"/>
    <property type="project" value="InterPro"/>
</dbReference>
<protein>
    <submittedName>
        <fullName evidence="5">Transposase</fullName>
    </submittedName>
</protein>